<dbReference type="AlphaFoldDB" id="Q7RE81"/>
<dbReference type="InParanoid" id="Q7RE81"/>
<name>Q7RE81_PLAYO</name>
<dbReference type="EMBL" id="AABL01001633">
    <property type="protein sequence ID" value="EAA17173.1"/>
    <property type="molecule type" value="Genomic_DNA"/>
</dbReference>
<keyword evidence="2" id="KW-1185">Reference proteome</keyword>
<sequence length="29" mass="3668">AQKKLQYFFRPNSLQHHKFFFICKKKNIK</sequence>
<reference evidence="1 2" key="1">
    <citation type="journal article" date="2002" name="Nature">
        <title>Genome sequence and comparative analysis of the model rodent malaria parasite Plasmodium yoelii yoelii.</title>
        <authorList>
            <person name="Carlton J.M."/>
            <person name="Angiuoli S.V."/>
            <person name="Suh B.B."/>
            <person name="Kooij T.W."/>
            <person name="Pertea M."/>
            <person name="Silva J.C."/>
            <person name="Ermolaeva M.D."/>
            <person name="Allen J.E."/>
            <person name="Selengut J.D."/>
            <person name="Koo H.L."/>
            <person name="Peterson J.D."/>
            <person name="Pop M."/>
            <person name="Kosack D.S."/>
            <person name="Shumway M.F."/>
            <person name="Bidwell S.L."/>
            <person name="Shallom S.J."/>
            <person name="van Aken S.E."/>
            <person name="Riedmuller S.B."/>
            <person name="Feldblyum T.V."/>
            <person name="Cho J.K."/>
            <person name="Quackenbush J."/>
            <person name="Sedegah M."/>
            <person name="Shoaibi A."/>
            <person name="Cummings L.M."/>
            <person name="Florens L."/>
            <person name="Yates J.R."/>
            <person name="Raine J.D."/>
            <person name="Sinden R.E."/>
            <person name="Harris M.A."/>
            <person name="Cunningham D.A."/>
            <person name="Preiser P.R."/>
            <person name="Bergman L.W."/>
            <person name="Vaidya A.B."/>
            <person name="van Lin L.H."/>
            <person name="Janse C.J."/>
            <person name="Waters A.P."/>
            <person name="Smith H.O."/>
            <person name="White O.R."/>
            <person name="Salzberg S.L."/>
            <person name="Venter J.C."/>
            <person name="Fraser C.M."/>
            <person name="Hoffman S.L."/>
            <person name="Gardner M.J."/>
            <person name="Carucci D.J."/>
        </authorList>
    </citation>
    <scope>NUCLEOTIDE SEQUENCE [LARGE SCALE GENOMIC DNA]</scope>
    <source>
        <strain evidence="1 2">17XNL</strain>
    </source>
</reference>
<dbReference type="PaxDb" id="73239-Q7RE81"/>
<proteinExistence type="predicted"/>
<dbReference type="Proteomes" id="UP000008553">
    <property type="component" value="Unassembled WGS sequence"/>
</dbReference>
<comment type="caution">
    <text evidence="1">The sequence shown here is derived from an EMBL/GenBank/DDBJ whole genome shotgun (WGS) entry which is preliminary data.</text>
</comment>
<evidence type="ECO:0000313" key="2">
    <source>
        <dbReference type="Proteomes" id="UP000008553"/>
    </source>
</evidence>
<accession>Q7RE81</accession>
<protein>
    <submittedName>
        <fullName evidence="1">Uncharacterized protein</fullName>
    </submittedName>
</protein>
<feature type="non-terminal residue" evidence="1">
    <location>
        <position position="1"/>
    </location>
</feature>
<evidence type="ECO:0000313" key="1">
    <source>
        <dbReference type="EMBL" id="EAA17173.1"/>
    </source>
</evidence>
<organism evidence="1 2">
    <name type="scientific">Plasmodium yoelii yoelii</name>
    <dbReference type="NCBI Taxonomy" id="73239"/>
    <lineage>
        <taxon>Eukaryota</taxon>
        <taxon>Sar</taxon>
        <taxon>Alveolata</taxon>
        <taxon>Apicomplexa</taxon>
        <taxon>Aconoidasida</taxon>
        <taxon>Haemosporida</taxon>
        <taxon>Plasmodiidae</taxon>
        <taxon>Plasmodium</taxon>
        <taxon>Plasmodium (Vinckeia)</taxon>
    </lineage>
</organism>
<gene>
    <name evidence="1" type="ORF">PY05186</name>
</gene>